<dbReference type="PIRSF" id="PIRSF004862">
    <property type="entry name" value="FliF"/>
    <property type="match status" value="1"/>
</dbReference>
<dbReference type="Gene3D" id="3.30.300.30">
    <property type="match status" value="1"/>
</dbReference>
<keyword evidence="14" id="KW-0966">Cell projection</keyword>
<dbReference type="InterPro" id="IPR045851">
    <property type="entry name" value="AMP-bd_C_sf"/>
</dbReference>
<evidence type="ECO:0000259" key="13">
    <source>
        <dbReference type="Pfam" id="PF08345"/>
    </source>
</evidence>
<dbReference type="PANTHER" id="PTHR30046:SF0">
    <property type="entry name" value="FLAGELLAR M-RING PROTEIN"/>
    <property type="match status" value="1"/>
</dbReference>
<dbReference type="AlphaFoldDB" id="A0A5A7N4X9"/>
<dbReference type="NCBIfam" id="TIGR00206">
    <property type="entry name" value="fliF"/>
    <property type="match status" value="1"/>
</dbReference>
<organism evidence="14 15">
    <name type="scientific">Iodidimonas nitroreducens</name>
    <dbReference type="NCBI Taxonomy" id="1236968"/>
    <lineage>
        <taxon>Bacteria</taxon>
        <taxon>Pseudomonadati</taxon>
        <taxon>Pseudomonadota</taxon>
        <taxon>Alphaproteobacteria</taxon>
        <taxon>Iodidimonadales</taxon>
        <taxon>Iodidimonadaceae</taxon>
        <taxon>Iodidimonas</taxon>
    </lineage>
</organism>
<dbReference type="GO" id="GO:0003774">
    <property type="term" value="F:cytoskeletal motor activity"/>
    <property type="evidence" value="ECO:0007669"/>
    <property type="project" value="InterPro"/>
</dbReference>
<evidence type="ECO:0000256" key="4">
    <source>
        <dbReference type="ARBA" id="ARBA00022475"/>
    </source>
</evidence>
<keyword evidence="4" id="KW-1003">Cell membrane</keyword>
<dbReference type="GO" id="GO:0009431">
    <property type="term" value="C:bacterial-type flagellum basal body, MS ring"/>
    <property type="evidence" value="ECO:0007669"/>
    <property type="project" value="InterPro"/>
</dbReference>
<evidence type="ECO:0000256" key="5">
    <source>
        <dbReference type="ARBA" id="ARBA00022692"/>
    </source>
</evidence>
<comment type="subcellular location">
    <subcellularLocation>
        <location evidence="1 9">Bacterial flagellum basal body</location>
    </subcellularLocation>
    <subcellularLocation>
        <location evidence="2">Cell membrane</location>
        <topology evidence="2">Multi-pass membrane protein</topology>
    </subcellularLocation>
</comment>
<evidence type="ECO:0000256" key="8">
    <source>
        <dbReference type="ARBA" id="ARBA00023143"/>
    </source>
</evidence>
<evidence type="ECO:0000256" key="7">
    <source>
        <dbReference type="ARBA" id="ARBA00023136"/>
    </source>
</evidence>
<protein>
    <recommendedName>
        <fullName evidence="9">Flagellar M-ring protein</fullName>
    </recommendedName>
</protein>
<keyword evidence="7 11" id="KW-0472">Membrane</keyword>
<keyword evidence="8 9" id="KW-0975">Bacterial flagellum</keyword>
<feature type="region of interest" description="Disordered" evidence="10">
    <location>
        <begin position="405"/>
        <end position="444"/>
    </location>
</feature>
<dbReference type="EMBL" id="BKCN01000003">
    <property type="protein sequence ID" value="GER03342.1"/>
    <property type="molecule type" value="Genomic_DNA"/>
</dbReference>
<dbReference type="Pfam" id="PF01514">
    <property type="entry name" value="YscJ_FliF"/>
    <property type="match status" value="1"/>
</dbReference>
<dbReference type="Proteomes" id="UP000324996">
    <property type="component" value="Unassembled WGS sequence"/>
</dbReference>
<gene>
    <name evidence="14" type="ORF">JCM17846_10240</name>
</gene>
<evidence type="ECO:0000313" key="15">
    <source>
        <dbReference type="Proteomes" id="UP000324996"/>
    </source>
</evidence>
<keyword evidence="14" id="KW-0282">Flagellum</keyword>
<evidence type="ECO:0000256" key="1">
    <source>
        <dbReference type="ARBA" id="ARBA00004117"/>
    </source>
</evidence>
<sequence>MRDGGTTLFVPQPSVARARMALAEEGLPSSGAMGYELFDQQGSLGLTSFMQQINRLRALEGELARTITALRDVDAARVHLVLPDRDAFTREQITPSASVVVRMRGNFALEKAQASAIQSLVSASVPRLNSSAVTVMDSRGNKIFANDGSDMAGAATGMKAEAELALIRSVESLLAPRLGAQNVRVQAAVEFARNRSRLREQTFDPSATAVRSTQSVEEAEINREGSNEQPVTVEQNLPQVVVGAENAASDLNNSERSEQVTNYEISSRVFEQSTEPGGINRQSVGVLVNGIYQTDEAGNQVYVPRSAEELARIENLVKSAIGFDASRGDQVTVENLEFIDIASTAFPPQGSALMAFVQSNLMSILRYLVLLVAIALVSIFGLRPLITSLANREGNNENRLAIAGAQGRSSEQGGDGDLALEPGADGEQARLDGPDDAAASGARALPKPSVDERLDQMLEVRAVEGKVRASSLRKLGDIVEDNPDEVVAILRSWIYEDAA</sequence>
<reference evidence="14 15" key="1">
    <citation type="submission" date="2019-09" db="EMBL/GenBank/DDBJ databases">
        <title>NBRP : Genome information of microbial organism related human and environment.</title>
        <authorList>
            <person name="Hattori M."/>
            <person name="Oshima K."/>
            <person name="Inaba H."/>
            <person name="Suda W."/>
            <person name="Sakamoto M."/>
            <person name="Iino T."/>
            <person name="Kitahara M."/>
            <person name="Oshida Y."/>
            <person name="Iida T."/>
            <person name="Kudo T."/>
            <person name="Itoh T."/>
            <person name="Ohkuma M."/>
        </authorList>
    </citation>
    <scope>NUCLEOTIDE SEQUENCE [LARGE SCALE GENOMIC DNA]</scope>
    <source>
        <strain evidence="14 15">Q-1</strain>
    </source>
</reference>
<feature type="domain" description="Flagellar M-ring C-terminal" evidence="13">
    <location>
        <begin position="174"/>
        <end position="338"/>
    </location>
</feature>
<evidence type="ECO:0000256" key="10">
    <source>
        <dbReference type="SAM" id="MobiDB-lite"/>
    </source>
</evidence>
<dbReference type="GO" id="GO:0071973">
    <property type="term" value="P:bacterial-type flagellum-dependent cell motility"/>
    <property type="evidence" value="ECO:0007669"/>
    <property type="project" value="InterPro"/>
</dbReference>
<dbReference type="GO" id="GO:0005886">
    <property type="term" value="C:plasma membrane"/>
    <property type="evidence" value="ECO:0007669"/>
    <property type="project" value="UniProtKB-SubCell"/>
</dbReference>
<name>A0A5A7N4X9_9PROT</name>
<evidence type="ECO:0000256" key="9">
    <source>
        <dbReference type="PIRNR" id="PIRNR004862"/>
    </source>
</evidence>
<evidence type="ECO:0000259" key="12">
    <source>
        <dbReference type="Pfam" id="PF01514"/>
    </source>
</evidence>
<evidence type="ECO:0000256" key="6">
    <source>
        <dbReference type="ARBA" id="ARBA00022989"/>
    </source>
</evidence>
<comment type="caution">
    <text evidence="14">The sequence shown here is derived from an EMBL/GenBank/DDBJ whole genome shotgun (WGS) entry which is preliminary data.</text>
</comment>
<dbReference type="InterPro" id="IPR000067">
    <property type="entry name" value="FlgMring_FliF"/>
</dbReference>
<feature type="transmembrane region" description="Helical" evidence="11">
    <location>
        <begin position="364"/>
        <end position="382"/>
    </location>
</feature>
<dbReference type="Pfam" id="PF08345">
    <property type="entry name" value="YscJ_FliF_C"/>
    <property type="match status" value="1"/>
</dbReference>
<keyword evidence="5 11" id="KW-0812">Transmembrane</keyword>
<dbReference type="InterPro" id="IPR006182">
    <property type="entry name" value="FliF_N_dom"/>
</dbReference>
<feature type="domain" description="Flagellar M-ring N-terminal" evidence="12">
    <location>
        <begin position="2"/>
        <end position="143"/>
    </location>
</feature>
<evidence type="ECO:0000256" key="3">
    <source>
        <dbReference type="ARBA" id="ARBA00007971"/>
    </source>
</evidence>
<keyword evidence="6 11" id="KW-1133">Transmembrane helix</keyword>
<accession>A0A5A7N4X9</accession>
<dbReference type="PRINTS" id="PR01009">
    <property type="entry name" value="FLGMRINGFLIF"/>
</dbReference>
<dbReference type="InterPro" id="IPR013556">
    <property type="entry name" value="Flag_M-ring_C"/>
</dbReference>
<comment type="similarity">
    <text evidence="3 9">Belongs to the FliF family.</text>
</comment>
<comment type="function">
    <text evidence="9">The M ring may be actively involved in energy transduction.</text>
</comment>
<evidence type="ECO:0000313" key="14">
    <source>
        <dbReference type="EMBL" id="GER03342.1"/>
    </source>
</evidence>
<keyword evidence="14" id="KW-0969">Cilium</keyword>
<evidence type="ECO:0000256" key="11">
    <source>
        <dbReference type="SAM" id="Phobius"/>
    </source>
</evidence>
<evidence type="ECO:0000256" key="2">
    <source>
        <dbReference type="ARBA" id="ARBA00004651"/>
    </source>
</evidence>
<keyword evidence="15" id="KW-1185">Reference proteome</keyword>
<proteinExistence type="inferred from homology"/>
<dbReference type="PANTHER" id="PTHR30046">
    <property type="entry name" value="FLAGELLAR M-RING PROTEIN"/>
    <property type="match status" value="1"/>
</dbReference>
<dbReference type="InterPro" id="IPR043427">
    <property type="entry name" value="YscJ/FliF"/>
</dbReference>